<name>A0ABR5AE21_9BACL</name>
<dbReference type="EMBL" id="JXAK01000040">
    <property type="protein sequence ID" value="KIL39298.1"/>
    <property type="molecule type" value="Genomic_DNA"/>
</dbReference>
<reference evidence="1 2" key="1">
    <citation type="submission" date="2014-12" db="EMBL/GenBank/DDBJ databases">
        <title>Draft genome sequence of Paenibacillus kamchatkensis strain B-2647.</title>
        <authorList>
            <person name="Karlyshev A.V."/>
            <person name="Kudryashova E.B."/>
        </authorList>
    </citation>
    <scope>NUCLEOTIDE SEQUENCE [LARGE SCALE GENOMIC DNA]</scope>
    <source>
        <strain evidence="1 2">VKM B-2647</strain>
    </source>
</reference>
<organism evidence="1 2">
    <name type="scientific">Gordoniibacillus kamchatkensis</name>
    <dbReference type="NCBI Taxonomy" id="1590651"/>
    <lineage>
        <taxon>Bacteria</taxon>
        <taxon>Bacillati</taxon>
        <taxon>Bacillota</taxon>
        <taxon>Bacilli</taxon>
        <taxon>Bacillales</taxon>
        <taxon>Paenibacillaceae</taxon>
        <taxon>Gordoniibacillus</taxon>
    </lineage>
</organism>
<comment type="caution">
    <text evidence="1">The sequence shown here is derived from an EMBL/GenBank/DDBJ whole genome shotgun (WGS) entry which is preliminary data.</text>
</comment>
<evidence type="ECO:0008006" key="3">
    <source>
        <dbReference type="Google" id="ProtNLM"/>
    </source>
</evidence>
<gene>
    <name evidence="1" type="ORF">SD70_21120</name>
</gene>
<evidence type="ECO:0000313" key="1">
    <source>
        <dbReference type="EMBL" id="KIL39298.1"/>
    </source>
</evidence>
<sequence length="329" mass="37704">MVPIYKLVLKSSIGLANVTLTPSGQNTRELENIYKLLEDDAHIFKDNTLAIIHIENDNIYDAYNIAKIQIQQSLDVLMHLVRSDTLFQGFSTTDKVQYWKRDELTPKPELSSWFYIEDNFTGEYIATNTDKIIEPEALVLDDNFNSKLSLLEWYESLFFELADNKNKKIESLFSALKWLRRSWDADNAEDQIIYAIIALEFVIAGESAPPLISPNYQESIIRASLEALNEIYIGDEKEKKLIIQQLKQKLSHALTDAPLLSKMRSLIQRLNVPIAEEDIMRIKNARTLRNEVVHGKSSEALKLIDVWKLNNAIGLITAHKLKSIKGLNE</sequence>
<keyword evidence="2" id="KW-1185">Reference proteome</keyword>
<dbReference type="Proteomes" id="UP000031967">
    <property type="component" value="Unassembled WGS sequence"/>
</dbReference>
<proteinExistence type="predicted"/>
<protein>
    <recommendedName>
        <fullName evidence="3">Apea-like HEPN domain-containing protein</fullName>
    </recommendedName>
</protein>
<evidence type="ECO:0000313" key="2">
    <source>
        <dbReference type="Proteomes" id="UP000031967"/>
    </source>
</evidence>
<accession>A0ABR5AE21</accession>